<feature type="non-terminal residue" evidence="5">
    <location>
        <position position="1"/>
    </location>
</feature>
<sequence>ARTTRSKALSTAKKTTARKATTTKTATAPKEKAAPKPKELTDLQKERLEKRKEHAAQLKAKQALIDLKEKALNEPKLQLATVFSIMLAEAAKKEFEGKKGVQPNLGTIAKVVSQRYKNLSASEHKHYNRLANEAKAANEQTYKKWVKSYSPAEIKAANNARWLLRTKMPGYNKPQIQDERLVKQPATSYILFYKDRYASGAYDDVSFNELGKLASQEWKALNHSEKKKYNDAAEADKQRYVREYQSVYGEKPGYLQQGASA</sequence>
<feature type="region of interest" description="Disordered" evidence="3">
    <location>
        <begin position="1"/>
        <end position="42"/>
    </location>
</feature>
<evidence type="ECO:0000256" key="3">
    <source>
        <dbReference type="SAM" id="MobiDB-lite"/>
    </source>
</evidence>
<name>A0ABQ8G1S5_9PEZI</name>
<dbReference type="Proteomes" id="UP000774617">
    <property type="component" value="Unassembled WGS sequence"/>
</dbReference>
<dbReference type="Pfam" id="PF00505">
    <property type="entry name" value="HMG_box"/>
    <property type="match status" value="1"/>
</dbReference>
<reference evidence="5 6" key="1">
    <citation type="journal article" date="2021" name="Nat. Commun.">
        <title>Genetic determinants of endophytism in the Arabidopsis root mycobiome.</title>
        <authorList>
            <person name="Mesny F."/>
            <person name="Miyauchi S."/>
            <person name="Thiergart T."/>
            <person name="Pickel B."/>
            <person name="Atanasova L."/>
            <person name="Karlsson M."/>
            <person name="Huettel B."/>
            <person name="Barry K.W."/>
            <person name="Haridas S."/>
            <person name="Chen C."/>
            <person name="Bauer D."/>
            <person name="Andreopoulos W."/>
            <person name="Pangilinan J."/>
            <person name="LaButti K."/>
            <person name="Riley R."/>
            <person name="Lipzen A."/>
            <person name="Clum A."/>
            <person name="Drula E."/>
            <person name="Henrissat B."/>
            <person name="Kohler A."/>
            <person name="Grigoriev I.V."/>
            <person name="Martin F.M."/>
            <person name="Hacquard S."/>
        </authorList>
    </citation>
    <scope>NUCLEOTIDE SEQUENCE [LARGE SCALE GENOMIC DNA]</scope>
    <source>
        <strain evidence="5 6">MPI-SDFR-AT-0080</strain>
    </source>
</reference>
<dbReference type="SUPFAM" id="SSF47095">
    <property type="entry name" value="HMG-box"/>
    <property type="match status" value="2"/>
</dbReference>
<protein>
    <recommendedName>
        <fullName evidence="4">HMG box domain-containing protein</fullName>
    </recommendedName>
</protein>
<dbReference type="SMART" id="SM00398">
    <property type="entry name" value="HMG"/>
    <property type="match status" value="2"/>
</dbReference>
<comment type="caution">
    <text evidence="5">The sequence shown here is derived from an EMBL/GenBank/DDBJ whole genome shotgun (WGS) entry which is preliminary data.</text>
</comment>
<evidence type="ECO:0000256" key="1">
    <source>
        <dbReference type="ARBA" id="ARBA00023125"/>
    </source>
</evidence>
<evidence type="ECO:0000313" key="5">
    <source>
        <dbReference type="EMBL" id="KAH7042211.1"/>
    </source>
</evidence>
<gene>
    <name evidence="5" type="ORF">B0J12DRAFT_579475</name>
</gene>
<feature type="compositionally biased region" description="Low complexity" evidence="3">
    <location>
        <begin position="6"/>
        <end position="28"/>
    </location>
</feature>
<dbReference type="PROSITE" id="PS50118">
    <property type="entry name" value="HMG_BOX_2"/>
    <property type="match status" value="1"/>
</dbReference>
<dbReference type="InterPro" id="IPR009071">
    <property type="entry name" value="HMG_box_dom"/>
</dbReference>
<evidence type="ECO:0000256" key="2">
    <source>
        <dbReference type="PROSITE-ProRule" id="PRU00267"/>
    </source>
</evidence>
<proteinExistence type="predicted"/>
<keyword evidence="6" id="KW-1185">Reference proteome</keyword>
<organism evidence="5 6">
    <name type="scientific">Macrophomina phaseolina</name>
    <dbReference type="NCBI Taxonomy" id="35725"/>
    <lineage>
        <taxon>Eukaryota</taxon>
        <taxon>Fungi</taxon>
        <taxon>Dikarya</taxon>
        <taxon>Ascomycota</taxon>
        <taxon>Pezizomycotina</taxon>
        <taxon>Dothideomycetes</taxon>
        <taxon>Dothideomycetes incertae sedis</taxon>
        <taxon>Botryosphaeriales</taxon>
        <taxon>Botryosphaeriaceae</taxon>
        <taxon>Macrophomina</taxon>
    </lineage>
</organism>
<dbReference type="Gene3D" id="1.10.30.10">
    <property type="entry name" value="High mobility group box domain"/>
    <property type="match status" value="2"/>
</dbReference>
<feature type="compositionally biased region" description="Basic and acidic residues" evidence="3">
    <location>
        <begin position="29"/>
        <end position="42"/>
    </location>
</feature>
<evidence type="ECO:0000313" key="6">
    <source>
        <dbReference type="Proteomes" id="UP000774617"/>
    </source>
</evidence>
<accession>A0ABQ8G1S5</accession>
<dbReference type="InterPro" id="IPR036910">
    <property type="entry name" value="HMG_box_dom_sf"/>
</dbReference>
<dbReference type="InterPro" id="IPR050342">
    <property type="entry name" value="HMGB"/>
</dbReference>
<dbReference type="EMBL" id="JAGTJR010000026">
    <property type="protein sequence ID" value="KAH7042211.1"/>
    <property type="molecule type" value="Genomic_DNA"/>
</dbReference>
<dbReference type="PANTHER" id="PTHR48112">
    <property type="entry name" value="HIGH MOBILITY GROUP PROTEIN DSP1"/>
    <property type="match status" value="1"/>
</dbReference>
<feature type="domain" description="HMG box" evidence="4">
    <location>
        <begin position="182"/>
        <end position="248"/>
    </location>
</feature>
<keyword evidence="2" id="KW-0539">Nucleus</keyword>
<feature type="DNA-binding region" description="HMG box" evidence="2">
    <location>
        <begin position="182"/>
        <end position="248"/>
    </location>
</feature>
<keyword evidence="1 2" id="KW-0238">DNA-binding</keyword>
<evidence type="ECO:0000259" key="4">
    <source>
        <dbReference type="PROSITE" id="PS50118"/>
    </source>
</evidence>